<dbReference type="GO" id="GO:0043138">
    <property type="term" value="F:3'-5' DNA helicase activity"/>
    <property type="evidence" value="ECO:0007669"/>
    <property type="project" value="TreeGrafter"/>
</dbReference>
<dbReference type="Gene3D" id="3.40.50.300">
    <property type="entry name" value="P-loop containing nucleotide triphosphate hydrolases"/>
    <property type="match status" value="2"/>
</dbReference>
<dbReference type="Pfam" id="PF00580">
    <property type="entry name" value="UvrD-helicase"/>
    <property type="match status" value="1"/>
</dbReference>
<keyword evidence="3" id="KW-0347">Helicase</keyword>
<gene>
    <name evidence="9" type="ORF">Esi_0309_0023</name>
</gene>
<keyword evidence="2" id="KW-0378">Hydrolase</keyword>
<dbReference type="PANTHER" id="PTHR11070">
    <property type="entry name" value="UVRD / RECB / PCRA DNA HELICASE FAMILY MEMBER"/>
    <property type="match status" value="1"/>
</dbReference>
<dbReference type="Gene3D" id="3.90.320.10">
    <property type="match status" value="1"/>
</dbReference>
<dbReference type="InterPro" id="IPR014016">
    <property type="entry name" value="UvrD-like_ATP-bd"/>
</dbReference>
<dbReference type="InterPro" id="IPR013986">
    <property type="entry name" value="DExx_box_DNA_helicase_dom_sf"/>
</dbReference>
<feature type="compositionally biased region" description="Basic and acidic residues" evidence="6">
    <location>
        <begin position="483"/>
        <end position="492"/>
    </location>
</feature>
<keyword evidence="4" id="KW-0067">ATP-binding</keyword>
<sequence>MPLSHDLGSTAIGGPGNSHHRTARLRIVDEFGPTVGSFDTAADAAVLNRNSLSVFLHRNLGALPLGKYRPLHDPGGAVRPLLGLFSSLAHCGVSPEDYLRYVEALETELGTTAGGGEQQGGVTVDDDAGSGAQARRARQRAQLEAEGWRAHVAGERDKANVYEAFVDLKRREGVEDFSDQLLLARRILRESATAKAALSLRLSHVYVDDIQWYSPAMIDILASLVAPGARITATADPHLAAMSRVGIFRAEHTAIARFKKAFPGAQELHLEGNHHSSSAIQMAMKTLEPRDAPAAAKRKNSAKAAKADAPGVADFLEDTAGVERNTSAAAAAATDEKPALATTPGAASRDSRLTCLTFQTEGDEVKALGRRVREVIKAGVHPGDIGVAAVGGGGVADTLVAALSAAGVPVESPPRFSAVFDNETPRMLMSFLRCLVHPSESTPLLHLLMSCPAYALPGGELTAALEGHLSRYVPLRSFLRDIHSGEGGDSHPRGGGHGVSTSARNVAGKLLSDVDRFAETAKRTGVREIMLDFLRYSGRLERLEEPTTKEEEEEGRAVAEFFELTARAEQQAGGDNVALVEPILRLFRRHGTGYMKPSGPRDDEAATGGEFGGSSAGSSGVVRVFRLGEDWNAGENRSYHTVFIPFCSRARLPGNLRTPRLTVPGPFRGYPEPRDTGSLRAEADLARAYHENRGRAMLYAALGSAGQEVCLSVSARAIRGKTHLSPSPFLAEILGDDAPREWITAIETPKDQEDRLHLVEDEGAAAPGGSRDAAPKVVEGGYATVAGRLESASPSPAAAALRLSFSSISSFAACPYSYFLQHVLNVSPPPNPRMVYGQAMHEGVAALLRGVASGSRGAGPPPTLEAVVEDFNQHLRGCAFESVDQLRTLRAAGVAGLESFMSRLIEDRGCTTGAGSGHNSQPRQLLVERKFMVKIPEASVVLSGIFDRVDIEAAVGEGSSHPGLLSITDYKSNVGAKVPSRMVRDNLQLRIYALAAERLFGTPPTEIAIESIEDGRRGVAVPLAADAKVALEAISATATAVRAERFEATPSFQACTFCSFKHMCRHSVVASAAL</sequence>
<dbReference type="eggNOG" id="ENOG502QU06">
    <property type="taxonomic scope" value="Eukaryota"/>
</dbReference>
<evidence type="ECO:0000256" key="3">
    <source>
        <dbReference type="ARBA" id="ARBA00022806"/>
    </source>
</evidence>
<dbReference type="InterPro" id="IPR027417">
    <property type="entry name" value="P-loop_NTPase"/>
</dbReference>
<evidence type="ECO:0000259" key="7">
    <source>
        <dbReference type="Pfam" id="PF00580"/>
    </source>
</evidence>
<reference evidence="9 10" key="1">
    <citation type="journal article" date="2010" name="Nature">
        <title>The Ectocarpus genome and the independent evolution of multicellularity in brown algae.</title>
        <authorList>
            <person name="Cock J.M."/>
            <person name="Sterck L."/>
            <person name="Rouze P."/>
            <person name="Scornet D."/>
            <person name="Allen A.E."/>
            <person name="Amoutzias G."/>
            <person name="Anthouard V."/>
            <person name="Artiguenave F."/>
            <person name="Aury J.M."/>
            <person name="Badger J.H."/>
            <person name="Beszteri B."/>
            <person name="Billiau K."/>
            <person name="Bonnet E."/>
            <person name="Bothwell J.H."/>
            <person name="Bowler C."/>
            <person name="Boyen C."/>
            <person name="Brownlee C."/>
            <person name="Carrano C.J."/>
            <person name="Charrier B."/>
            <person name="Cho G.Y."/>
            <person name="Coelho S.M."/>
            <person name="Collen J."/>
            <person name="Corre E."/>
            <person name="Da Silva C."/>
            <person name="Delage L."/>
            <person name="Delaroque N."/>
            <person name="Dittami S.M."/>
            <person name="Doulbeau S."/>
            <person name="Elias M."/>
            <person name="Farnham G."/>
            <person name="Gachon C.M."/>
            <person name="Gschloessl B."/>
            <person name="Heesch S."/>
            <person name="Jabbari K."/>
            <person name="Jubin C."/>
            <person name="Kawai H."/>
            <person name="Kimura K."/>
            <person name="Kloareg B."/>
            <person name="Kupper F.C."/>
            <person name="Lang D."/>
            <person name="Le Bail A."/>
            <person name="Leblanc C."/>
            <person name="Lerouge P."/>
            <person name="Lohr M."/>
            <person name="Lopez P.J."/>
            <person name="Martens C."/>
            <person name="Maumus F."/>
            <person name="Michel G."/>
            <person name="Miranda-Saavedra D."/>
            <person name="Morales J."/>
            <person name="Moreau H."/>
            <person name="Motomura T."/>
            <person name="Nagasato C."/>
            <person name="Napoli C.A."/>
            <person name="Nelson D.R."/>
            <person name="Nyvall-Collen P."/>
            <person name="Peters A.F."/>
            <person name="Pommier C."/>
            <person name="Potin P."/>
            <person name="Poulain J."/>
            <person name="Quesneville H."/>
            <person name="Read B."/>
            <person name="Rensing S.A."/>
            <person name="Ritter A."/>
            <person name="Rousvoal S."/>
            <person name="Samanta M."/>
            <person name="Samson G."/>
            <person name="Schroeder D.C."/>
            <person name="Segurens B."/>
            <person name="Strittmatter M."/>
            <person name="Tonon T."/>
            <person name="Tregear J.W."/>
            <person name="Valentin K."/>
            <person name="von Dassow P."/>
            <person name="Yamagishi T."/>
            <person name="Van de Peer Y."/>
            <person name="Wincker P."/>
        </authorList>
    </citation>
    <scope>NUCLEOTIDE SEQUENCE [LARGE SCALE GENOMIC DNA]</scope>
    <source>
        <strain evidence="10">Ec32 / CCAP1310/4</strain>
    </source>
</reference>
<dbReference type="Gene3D" id="1.10.486.10">
    <property type="entry name" value="PCRA, domain 4"/>
    <property type="match status" value="1"/>
</dbReference>
<feature type="region of interest" description="Disordered" evidence="6">
    <location>
        <begin position="112"/>
        <end position="133"/>
    </location>
</feature>
<accession>D7FWN6</accession>
<evidence type="ECO:0000259" key="8">
    <source>
        <dbReference type="Pfam" id="PF12705"/>
    </source>
</evidence>
<dbReference type="InterPro" id="IPR000212">
    <property type="entry name" value="DNA_helicase_UvrD/REP"/>
</dbReference>
<evidence type="ECO:0000313" key="9">
    <source>
        <dbReference type="EMBL" id="CBJ32124.1"/>
    </source>
</evidence>
<dbReference type="AlphaFoldDB" id="D7FWN6"/>
<dbReference type="SUPFAM" id="SSF52540">
    <property type="entry name" value="P-loop containing nucleoside triphosphate hydrolases"/>
    <property type="match status" value="1"/>
</dbReference>
<dbReference type="GO" id="GO:0005524">
    <property type="term" value="F:ATP binding"/>
    <property type="evidence" value="ECO:0007669"/>
    <property type="project" value="UniProtKB-KW"/>
</dbReference>
<dbReference type="PANTHER" id="PTHR11070:SF2">
    <property type="entry name" value="ATP-DEPENDENT DNA HELICASE SRS2"/>
    <property type="match status" value="1"/>
</dbReference>
<dbReference type="InterPro" id="IPR038726">
    <property type="entry name" value="PDDEXK_AddAB-type"/>
</dbReference>
<dbReference type="InterPro" id="IPR011604">
    <property type="entry name" value="PDDEXK-like_dom_sf"/>
</dbReference>
<dbReference type="Proteomes" id="UP000002630">
    <property type="component" value="Linkage Group LG16"/>
</dbReference>
<proteinExistence type="predicted"/>
<dbReference type="GO" id="GO:0000725">
    <property type="term" value="P:recombinational repair"/>
    <property type="evidence" value="ECO:0007669"/>
    <property type="project" value="TreeGrafter"/>
</dbReference>
<dbReference type="Pfam" id="PF12705">
    <property type="entry name" value="PDDEXK_1"/>
    <property type="match status" value="1"/>
</dbReference>
<dbReference type="OrthoDB" id="64878at2759"/>
<feature type="domain" description="PD-(D/E)XK endonuclease-like" evidence="8">
    <location>
        <begin position="802"/>
        <end position="1065"/>
    </location>
</feature>
<dbReference type="Gene3D" id="1.10.10.160">
    <property type="match status" value="1"/>
</dbReference>
<dbReference type="GO" id="GO:0016787">
    <property type="term" value="F:hydrolase activity"/>
    <property type="evidence" value="ECO:0007669"/>
    <property type="project" value="UniProtKB-KW"/>
</dbReference>
<feature type="domain" description="UvrD-like helicase ATP-binding" evidence="7">
    <location>
        <begin position="149"/>
        <end position="237"/>
    </location>
</feature>
<feature type="region of interest" description="Disordered" evidence="6">
    <location>
        <begin position="592"/>
        <end position="616"/>
    </location>
</feature>
<dbReference type="GO" id="GO:0003677">
    <property type="term" value="F:DNA binding"/>
    <property type="evidence" value="ECO:0007669"/>
    <property type="project" value="UniProtKB-KW"/>
</dbReference>
<feature type="region of interest" description="Disordered" evidence="6">
    <location>
        <begin position="327"/>
        <end position="346"/>
    </location>
</feature>
<feature type="region of interest" description="Disordered" evidence="6">
    <location>
        <begin position="289"/>
        <end position="308"/>
    </location>
</feature>
<evidence type="ECO:0000256" key="4">
    <source>
        <dbReference type="ARBA" id="ARBA00022840"/>
    </source>
</evidence>
<evidence type="ECO:0000256" key="1">
    <source>
        <dbReference type="ARBA" id="ARBA00022741"/>
    </source>
</evidence>
<feature type="region of interest" description="Disordered" evidence="6">
    <location>
        <begin position="483"/>
        <end position="502"/>
    </location>
</feature>
<evidence type="ECO:0000256" key="2">
    <source>
        <dbReference type="ARBA" id="ARBA00022801"/>
    </source>
</evidence>
<evidence type="ECO:0000256" key="6">
    <source>
        <dbReference type="SAM" id="MobiDB-lite"/>
    </source>
</evidence>
<dbReference type="EMBL" id="FN649741">
    <property type="protein sequence ID" value="CBJ32124.1"/>
    <property type="molecule type" value="Genomic_DNA"/>
</dbReference>
<evidence type="ECO:0000256" key="5">
    <source>
        <dbReference type="ARBA" id="ARBA00023125"/>
    </source>
</evidence>
<organism evidence="9 10">
    <name type="scientific">Ectocarpus siliculosus</name>
    <name type="common">Brown alga</name>
    <name type="synonym">Conferva siliculosa</name>
    <dbReference type="NCBI Taxonomy" id="2880"/>
    <lineage>
        <taxon>Eukaryota</taxon>
        <taxon>Sar</taxon>
        <taxon>Stramenopiles</taxon>
        <taxon>Ochrophyta</taxon>
        <taxon>PX clade</taxon>
        <taxon>Phaeophyceae</taxon>
        <taxon>Ectocarpales</taxon>
        <taxon>Ectocarpaceae</taxon>
        <taxon>Ectocarpus</taxon>
    </lineage>
</organism>
<dbReference type="EMBL" id="FN648497">
    <property type="protein sequence ID" value="CBJ32124.1"/>
    <property type="molecule type" value="Genomic_DNA"/>
</dbReference>
<keyword evidence="10" id="KW-1185">Reference proteome</keyword>
<evidence type="ECO:0000313" key="10">
    <source>
        <dbReference type="Proteomes" id="UP000002630"/>
    </source>
</evidence>
<keyword evidence="1" id="KW-0547">Nucleotide-binding</keyword>
<name>D7FWN6_ECTSI</name>
<protein>
    <submittedName>
        <fullName evidence="9">Uncharacterized protein</fullName>
    </submittedName>
</protein>
<dbReference type="InParanoid" id="D7FWN6"/>
<keyword evidence="5" id="KW-0238">DNA-binding</keyword>